<evidence type="ECO:0000259" key="1">
    <source>
        <dbReference type="PROSITE" id="PS50104"/>
    </source>
</evidence>
<dbReference type="InterPro" id="IPR035897">
    <property type="entry name" value="Toll_tir_struct_dom_sf"/>
</dbReference>
<protein>
    <submittedName>
        <fullName evidence="2">TIR domain-containing protein</fullName>
    </submittedName>
</protein>
<gene>
    <name evidence="2" type="ORF">LX64_05025</name>
</gene>
<dbReference type="Pfam" id="PF13676">
    <property type="entry name" value="TIR_2"/>
    <property type="match status" value="1"/>
</dbReference>
<evidence type="ECO:0000313" key="2">
    <source>
        <dbReference type="EMBL" id="RAI97721.1"/>
    </source>
</evidence>
<comment type="caution">
    <text evidence="2">The sequence shown here is derived from an EMBL/GenBank/DDBJ whole genome shotgun (WGS) entry which is preliminary data.</text>
</comment>
<dbReference type="Proteomes" id="UP000249547">
    <property type="component" value="Unassembled WGS sequence"/>
</dbReference>
<dbReference type="SMART" id="SM00255">
    <property type="entry name" value="TIR"/>
    <property type="match status" value="1"/>
</dbReference>
<accession>A0A327Q1X7</accession>
<dbReference type="Gene3D" id="3.40.50.10140">
    <property type="entry name" value="Toll/interleukin-1 receptor homology (TIR) domain"/>
    <property type="match status" value="1"/>
</dbReference>
<name>A0A327Q1X7_9BACT</name>
<dbReference type="RefSeq" id="WP_111600398.1">
    <property type="nucleotide sequence ID" value="NZ_QLLL01000014.1"/>
</dbReference>
<dbReference type="InterPro" id="IPR000157">
    <property type="entry name" value="TIR_dom"/>
</dbReference>
<sequence>MTDDLIVEQMAEEFFRDNIFLYGHSFSSSSVLESLKRKLFDFYHPETKAIFLKRFDELLKQSLLNHRIKNHNGQPDKNCGIDKESEKLIFYIKQELSVLPTIVTQKYQSENETIRSKVFVSYSHRDKDFLLDIKRHFKPFLNNIEFWDDSQIIPGQKWKEEIQKAISETKIAILLISTDFLGSDFINTNELPPLLEAAEKKGAVIISMILRPCLFEEFETLNQYQAMNSPDNPISKMNSEDKEDLLVNLVRQVKKILN</sequence>
<organism evidence="2 3">
    <name type="scientific">Chitinophaga skermanii</name>
    <dbReference type="NCBI Taxonomy" id="331697"/>
    <lineage>
        <taxon>Bacteria</taxon>
        <taxon>Pseudomonadati</taxon>
        <taxon>Bacteroidota</taxon>
        <taxon>Chitinophagia</taxon>
        <taxon>Chitinophagales</taxon>
        <taxon>Chitinophagaceae</taxon>
        <taxon>Chitinophaga</taxon>
    </lineage>
</organism>
<evidence type="ECO:0000313" key="3">
    <source>
        <dbReference type="Proteomes" id="UP000249547"/>
    </source>
</evidence>
<dbReference type="AlphaFoldDB" id="A0A327Q1X7"/>
<feature type="domain" description="TIR" evidence="1">
    <location>
        <begin position="114"/>
        <end position="257"/>
    </location>
</feature>
<keyword evidence="3" id="KW-1185">Reference proteome</keyword>
<dbReference type="PROSITE" id="PS50104">
    <property type="entry name" value="TIR"/>
    <property type="match status" value="1"/>
</dbReference>
<dbReference type="GO" id="GO:0007165">
    <property type="term" value="P:signal transduction"/>
    <property type="evidence" value="ECO:0007669"/>
    <property type="project" value="InterPro"/>
</dbReference>
<reference evidence="2 3" key="1">
    <citation type="submission" date="2018-06" db="EMBL/GenBank/DDBJ databases">
        <title>Genomic Encyclopedia of Archaeal and Bacterial Type Strains, Phase II (KMG-II): from individual species to whole genera.</title>
        <authorList>
            <person name="Goeker M."/>
        </authorList>
    </citation>
    <scope>NUCLEOTIDE SEQUENCE [LARGE SCALE GENOMIC DNA]</scope>
    <source>
        <strain evidence="2 3">DSM 23857</strain>
    </source>
</reference>
<dbReference type="OrthoDB" id="883741at2"/>
<proteinExistence type="predicted"/>
<dbReference type="EMBL" id="QLLL01000014">
    <property type="protein sequence ID" value="RAI97721.1"/>
    <property type="molecule type" value="Genomic_DNA"/>
</dbReference>
<dbReference type="SUPFAM" id="SSF52200">
    <property type="entry name" value="Toll/Interleukin receptor TIR domain"/>
    <property type="match status" value="1"/>
</dbReference>